<keyword evidence="4" id="KW-1185">Reference proteome</keyword>
<organism evidence="3 4">
    <name type="scientific">Sistotremastrum niveocremeum HHB9708</name>
    <dbReference type="NCBI Taxonomy" id="1314777"/>
    <lineage>
        <taxon>Eukaryota</taxon>
        <taxon>Fungi</taxon>
        <taxon>Dikarya</taxon>
        <taxon>Basidiomycota</taxon>
        <taxon>Agaricomycotina</taxon>
        <taxon>Agaricomycetes</taxon>
        <taxon>Sistotremastrales</taxon>
        <taxon>Sistotremastraceae</taxon>
        <taxon>Sertulicium</taxon>
        <taxon>Sertulicium niveocremeum</taxon>
    </lineage>
</organism>
<feature type="transmembrane region" description="Helical" evidence="2">
    <location>
        <begin position="486"/>
        <end position="510"/>
    </location>
</feature>
<reference evidence="3 4" key="1">
    <citation type="journal article" date="2016" name="Mol. Biol. Evol.">
        <title>Comparative Genomics of Early-Diverging Mushroom-Forming Fungi Provides Insights into the Origins of Lignocellulose Decay Capabilities.</title>
        <authorList>
            <person name="Nagy L.G."/>
            <person name="Riley R."/>
            <person name="Tritt A."/>
            <person name="Adam C."/>
            <person name="Daum C."/>
            <person name="Floudas D."/>
            <person name="Sun H."/>
            <person name="Yadav J.S."/>
            <person name="Pangilinan J."/>
            <person name="Larsson K.H."/>
            <person name="Matsuura K."/>
            <person name="Barry K."/>
            <person name="Labutti K."/>
            <person name="Kuo R."/>
            <person name="Ohm R.A."/>
            <person name="Bhattacharya S.S."/>
            <person name="Shirouzu T."/>
            <person name="Yoshinaga Y."/>
            <person name="Martin F.M."/>
            <person name="Grigoriev I.V."/>
            <person name="Hibbett D.S."/>
        </authorList>
    </citation>
    <scope>NUCLEOTIDE SEQUENCE [LARGE SCALE GENOMIC DNA]</scope>
    <source>
        <strain evidence="3 4">HHB9708</strain>
    </source>
</reference>
<dbReference type="AlphaFoldDB" id="A0A164WG05"/>
<evidence type="ECO:0000313" key="4">
    <source>
        <dbReference type="Proteomes" id="UP000076722"/>
    </source>
</evidence>
<feature type="region of interest" description="Disordered" evidence="1">
    <location>
        <begin position="1"/>
        <end position="30"/>
    </location>
</feature>
<dbReference type="EMBL" id="KV419402">
    <property type="protein sequence ID" value="KZS95016.1"/>
    <property type="molecule type" value="Genomic_DNA"/>
</dbReference>
<protein>
    <recommendedName>
        <fullName evidence="5">Transmembrane protein</fullName>
    </recommendedName>
</protein>
<feature type="region of interest" description="Disordered" evidence="1">
    <location>
        <begin position="42"/>
        <end position="63"/>
    </location>
</feature>
<name>A0A164WG05_9AGAM</name>
<dbReference type="Proteomes" id="UP000076722">
    <property type="component" value="Unassembled WGS sequence"/>
</dbReference>
<keyword evidence="2" id="KW-0812">Transmembrane</keyword>
<proteinExistence type="predicted"/>
<feature type="transmembrane region" description="Helical" evidence="2">
    <location>
        <begin position="432"/>
        <end position="457"/>
    </location>
</feature>
<evidence type="ECO:0000256" key="1">
    <source>
        <dbReference type="SAM" id="MobiDB-lite"/>
    </source>
</evidence>
<evidence type="ECO:0000256" key="2">
    <source>
        <dbReference type="SAM" id="Phobius"/>
    </source>
</evidence>
<feature type="compositionally biased region" description="Polar residues" evidence="1">
    <location>
        <begin position="16"/>
        <end position="30"/>
    </location>
</feature>
<accession>A0A164WG05</accession>
<keyword evidence="2" id="KW-1133">Transmembrane helix</keyword>
<evidence type="ECO:0008006" key="5">
    <source>
        <dbReference type="Google" id="ProtNLM"/>
    </source>
</evidence>
<dbReference type="OrthoDB" id="2674421at2759"/>
<evidence type="ECO:0000313" key="3">
    <source>
        <dbReference type="EMBL" id="KZS95016.1"/>
    </source>
</evidence>
<gene>
    <name evidence="3" type="ORF">SISNIDRAFT_464691</name>
</gene>
<keyword evidence="2" id="KW-0472">Membrane</keyword>
<sequence>MASVSSEVVDIGAGTPSLSSDGELSERSTPLSIRVSNALADLPNVDTNPVGSAPPAADHSTLPVIQDDPAPPYTETALEGLYPVSPSQSKRYTRKRFSAETIPTNVMIPPGLFSVCFPLPHARAPEGWRRQCHPEGQSYWHQPRLRVMTNADMSNPETAQAIVRWAHQIEIVLRARNLSSRSKIELVLEPEEGNNTCGYYFADHTRHSIFWLSATATDTVGLPPSLPPSTSFTHLELVLRQQFYIHVEYFPNHIILSETMEDTLCAMLSHGAVDGMTSILNHSTFPFNPEQCRALLDFIARLRDAADMQGYRTCAVARLLAEIYSHRIINFHGDTYARLSRLDNIWPKPNPSKSAWIVAAGQLLWRVPERHFQSLSNLWVDNIAYTHPWNDFVEGLRVEWERSVAIAVACIVCTLLLQIFQQSLEAASSASIRISSTFATAAILMALVGFIVGAILLHIRRDALEAEEIVAFIESKTHTAYGLHPLAIFLSVPFSTCLWSLALLSVAIIVGMFGTTNWCDTFAALLPFSVTLGMLYCALECIGGSLGLKLVVGIVGEKFSNLANWLHYL</sequence>